<sequence length="483" mass="54159">MTQVKDDHIKREDTLKMFYNIPNIRTTIAVRQLSFIGKAVRNDTPNLPTRLMITACCNHKRSSGRPQLHNKDTLISNLQLMFERIEYVIIDATGRLQDWIKYAQDASVWKELIQCMLDPQRELPARPKTGEAGIAAIEVRIVSLTHLAKEGSNPAHGKKEQADDHHPELAEKKNLPEDNGTQKVWDGTSLTHSDGQRNTDNTRTRRQQRRDTDDAAPHWAVDDMMPLLKRTSANVPASPALHADHTTFPQCSPQTDDVMLVERVRLKIRNCHVFKLPPKPDSGGWRGADWRDKVWQGNLKVVERGDETAVLLVDPTNEKNIFAVCPIRHNDNFDGTNSGNGVDRCIDSSRYFVLKIQNGQGRTLFIGLAFNERADAFDFNTALEDSRREKLAERKASQGISHLVQKQGVNYKMKEGEKIKVAIPSTNSSAGSSEETSPTGESKRAMKSAATRRLEARKSRGAGSLSSSGFLKPSSRDTPSRIK</sequence>
<evidence type="ECO:0000256" key="1">
    <source>
        <dbReference type="SAM" id="MobiDB-lite"/>
    </source>
</evidence>
<dbReference type="OrthoDB" id="10265489at2759"/>
<accession>K0S700</accession>
<dbReference type="Pfam" id="PF07933">
    <property type="entry name" value="DUF1681"/>
    <property type="match status" value="1"/>
</dbReference>
<dbReference type="Gene3D" id="2.30.29.30">
    <property type="entry name" value="Pleckstrin-homology domain (PH domain)/Phosphotyrosine-binding domain (PTB)"/>
    <property type="match status" value="1"/>
</dbReference>
<proteinExistence type="predicted"/>
<feature type="compositionally biased region" description="Basic and acidic residues" evidence="1">
    <location>
        <begin position="474"/>
        <end position="483"/>
    </location>
</feature>
<evidence type="ECO:0000313" key="3">
    <source>
        <dbReference type="EMBL" id="EJK61898.1"/>
    </source>
</evidence>
<dbReference type="Proteomes" id="UP000266841">
    <property type="component" value="Unassembled WGS sequence"/>
</dbReference>
<feature type="compositionally biased region" description="Low complexity" evidence="1">
    <location>
        <begin position="463"/>
        <end position="473"/>
    </location>
</feature>
<dbReference type="CDD" id="cd13228">
    <property type="entry name" value="PHear_NECAP"/>
    <property type="match status" value="1"/>
</dbReference>
<feature type="region of interest" description="Disordered" evidence="1">
    <location>
        <begin position="422"/>
        <end position="483"/>
    </location>
</feature>
<gene>
    <name evidence="3" type="ORF">THAOC_17524</name>
</gene>
<dbReference type="eggNOG" id="KOG2500">
    <property type="taxonomic scope" value="Eukaryota"/>
</dbReference>
<dbReference type="PANTHER" id="PTHR12847:SF9">
    <property type="entry name" value="NECAP-LIKE PROTEIN CG9132"/>
    <property type="match status" value="1"/>
</dbReference>
<name>K0S700_THAOC</name>
<dbReference type="PANTHER" id="PTHR12847">
    <property type="entry name" value="ATP-BINDING CASSETTE ABC TRANSPORTER-RELATED"/>
    <property type="match status" value="1"/>
</dbReference>
<reference evidence="3 4" key="1">
    <citation type="journal article" date="2012" name="Genome Biol.">
        <title>Genome and low-iron response of an oceanic diatom adapted to chronic iron limitation.</title>
        <authorList>
            <person name="Lommer M."/>
            <person name="Specht M."/>
            <person name="Roy A.S."/>
            <person name="Kraemer L."/>
            <person name="Andreson R."/>
            <person name="Gutowska M.A."/>
            <person name="Wolf J."/>
            <person name="Bergner S.V."/>
            <person name="Schilhabel M.B."/>
            <person name="Klostermeier U.C."/>
            <person name="Beiko R.G."/>
            <person name="Rosenstiel P."/>
            <person name="Hippler M."/>
            <person name="Laroche J."/>
        </authorList>
    </citation>
    <scope>NUCLEOTIDE SEQUENCE [LARGE SCALE GENOMIC DNA]</scope>
    <source>
        <strain evidence="3 4">CCMP1005</strain>
    </source>
</reference>
<protein>
    <recommendedName>
        <fullName evidence="2">NECAP PHear domain-containing protein</fullName>
    </recommendedName>
</protein>
<comment type="caution">
    <text evidence="3">The sequence shown here is derived from an EMBL/GenBank/DDBJ whole genome shotgun (WGS) entry which is preliminary data.</text>
</comment>
<feature type="domain" description="NECAP PHear" evidence="2">
    <location>
        <begin position="262"/>
        <end position="423"/>
    </location>
</feature>
<evidence type="ECO:0000313" key="4">
    <source>
        <dbReference type="Proteomes" id="UP000266841"/>
    </source>
</evidence>
<feature type="compositionally biased region" description="Basic and acidic residues" evidence="1">
    <location>
        <begin position="194"/>
        <end position="216"/>
    </location>
</feature>
<dbReference type="GO" id="GO:0006897">
    <property type="term" value="P:endocytosis"/>
    <property type="evidence" value="ECO:0007669"/>
    <property type="project" value="InterPro"/>
</dbReference>
<evidence type="ECO:0000259" key="2">
    <source>
        <dbReference type="Pfam" id="PF07933"/>
    </source>
</evidence>
<feature type="compositionally biased region" description="Low complexity" evidence="1">
    <location>
        <begin position="424"/>
        <end position="440"/>
    </location>
</feature>
<dbReference type="SUPFAM" id="SSF50729">
    <property type="entry name" value="PH domain-like"/>
    <property type="match status" value="1"/>
</dbReference>
<dbReference type="AlphaFoldDB" id="K0S700"/>
<dbReference type="InterPro" id="IPR012466">
    <property type="entry name" value="NECAP_PHear"/>
</dbReference>
<dbReference type="GO" id="GO:0030125">
    <property type="term" value="C:clathrin vesicle coat"/>
    <property type="evidence" value="ECO:0007669"/>
    <property type="project" value="TreeGrafter"/>
</dbReference>
<keyword evidence="4" id="KW-1185">Reference proteome</keyword>
<organism evidence="3 4">
    <name type="scientific">Thalassiosira oceanica</name>
    <name type="common">Marine diatom</name>
    <dbReference type="NCBI Taxonomy" id="159749"/>
    <lineage>
        <taxon>Eukaryota</taxon>
        <taxon>Sar</taxon>
        <taxon>Stramenopiles</taxon>
        <taxon>Ochrophyta</taxon>
        <taxon>Bacillariophyta</taxon>
        <taxon>Coscinodiscophyceae</taxon>
        <taxon>Thalassiosirophycidae</taxon>
        <taxon>Thalassiosirales</taxon>
        <taxon>Thalassiosiraceae</taxon>
        <taxon>Thalassiosira</taxon>
    </lineage>
</organism>
<feature type="region of interest" description="Disordered" evidence="1">
    <location>
        <begin position="171"/>
        <end position="218"/>
    </location>
</feature>
<dbReference type="EMBL" id="AGNL01019346">
    <property type="protein sequence ID" value="EJK61898.1"/>
    <property type="molecule type" value="Genomic_DNA"/>
</dbReference>
<dbReference type="InterPro" id="IPR011993">
    <property type="entry name" value="PH-like_dom_sf"/>
</dbReference>